<keyword evidence="3" id="KW-1185">Reference proteome</keyword>
<organism evidence="2 3">
    <name type="scientific">Diabrotica balteata</name>
    <name type="common">Banded cucumber beetle</name>
    <dbReference type="NCBI Taxonomy" id="107213"/>
    <lineage>
        <taxon>Eukaryota</taxon>
        <taxon>Metazoa</taxon>
        <taxon>Ecdysozoa</taxon>
        <taxon>Arthropoda</taxon>
        <taxon>Hexapoda</taxon>
        <taxon>Insecta</taxon>
        <taxon>Pterygota</taxon>
        <taxon>Neoptera</taxon>
        <taxon>Endopterygota</taxon>
        <taxon>Coleoptera</taxon>
        <taxon>Polyphaga</taxon>
        <taxon>Cucujiformia</taxon>
        <taxon>Chrysomeloidea</taxon>
        <taxon>Chrysomelidae</taxon>
        <taxon>Galerucinae</taxon>
        <taxon>Diabroticina</taxon>
        <taxon>Diabroticites</taxon>
        <taxon>Diabrotica</taxon>
    </lineage>
</organism>
<name>A0A9N9T290_DIABA</name>
<evidence type="ECO:0000256" key="1">
    <source>
        <dbReference type="ARBA" id="ARBA00022737"/>
    </source>
</evidence>
<dbReference type="SMART" id="SM00705">
    <property type="entry name" value="THEG"/>
    <property type="match status" value="3"/>
</dbReference>
<dbReference type="PANTHER" id="PTHR15901">
    <property type="entry name" value="TESTICULAR HAPLOID EXPRESSED GENE PROTEIN"/>
    <property type="match status" value="1"/>
</dbReference>
<sequence>MCDYLPYPEEIVQYEKPTEFVAVDIHAFPLRPQSPPPPPVTVPAHLIPILKKYPYNWRLDQLSKQVPRKQTSKYVAVFAPRRRKVFLPLHPASVFYSDQLSRPPLRCIVTNKILFQKMVAKKRAKYFDRIIKKSWNSVYNYYKKKERDRRRRILKSLKVDPKKTKKEIDIKRIQSLAQPKKIFLPPKKESKKKKKTWKDCVDCPVNLDLLATPVSRPVPPERKLGWVNPAALTYTPTENTLKLATHFERFKSILPPLELGKVNKSALRYNITPRVEELAIPKKRSVKEVEDSEWDPWAIPKNVLRYKATPRILELAKPKERD</sequence>
<reference evidence="2" key="1">
    <citation type="submission" date="2022-01" db="EMBL/GenBank/DDBJ databases">
        <authorList>
            <person name="King R."/>
        </authorList>
    </citation>
    <scope>NUCLEOTIDE SEQUENCE</scope>
</reference>
<dbReference type="OrthoDB" id="25466at2759"/>
<dbReference type="InterPro" id="IPR006623">
    <property type="entry name" value="THEG"/>
</dbReference>
<keyword evidence="1" id="KW-0677">Repeat</keyword>
<proteinExistence type="predicted"/>
<accession>A0A9N9T290</accession>
<evidence type="ECO:0008006" key="4">
    <source>
        <dbReference type="Google" id="ProtNLM"/>
    </source>
</evidence>
<dbReference type="EMBL" id="OU898280">
    <property type="protein sequence ID" value="CAG9835448.1"/>
    <property type="molecule type" value="Genomic_DNA"/>
</dbReference>
<dbReference type="Pfam" id="PF14912">
    <property type="entry name" value="THEG"/>
    <property type="match status" value="2"/>
</dbReference>
<evidence type="ECO:0000313" key="3">
    <source>
        <dbReference type="Proteomes" id="UP001153709"/>
    </source>
</evidence>
<dbReference type="Proteomes" id="UP001153709">
    <property type="component" value="Chromosome 5"/>
</dbReference>
<dbReference type="PANTHER" id="PTHR15901:SF16">
    <property type="entry name" value="TESTICULAR HAPLOID EXPRESSED GENE PROTEIN"/>
    <property type="match status" value="1"/>
</dbReference>
<dbReference type="AlphaFoldDB" id="A0A9N9T290"/>
<gene>
    <name evidence="2" type="ORF">DIABBA_LOCUS8640</name>
</gene>
<evidence type="ECO:0000313" key="2">
    <source>
        <dbReference type="EMBL" id="CAG9835448.1"/>
    </source>
</evidence>
<protein>
    <recommendedName>
        <fullName evidence="4">Testicular haploid expressed protein</fullName>
    </recommendedName>
</protein>
<dbReference type="InterPro" id="IPR042401">
    <property type="entry name" value="SPMAP2-like"/>
</dbReference>